<dbReference type="STRING" id="742152.A0A2H3J2C9"/>
<dbReference type="EMBL" id="KB467865">
    <property type="protein sequence ID" value="PCH35855.1"/>
    <property type="molecule type" value="Genomic_DNA"/>
</dbReference>
<dbReference type="InterPro" id="IPR001138">
    <property type="entry name" value="Zn2Cys6_DnaBD"/>
</dbReference>
<evidence type="ECO:0000256" key="1">
    <source>
        <dbReference type="SAM" id="MobiDB-lite"/>
    </source>
</evidence>
<feature type="domain" description="Zn(2)-C6 fungal-type" evidence="2">
    <location>
        <begin position="364"/>
        <end position="399"/>
    </location>
</feature>
<gene>
    <name evidence="3" type="ORF">WOLCODRAFT_166519</name>
</gene>
<name>A0A2H3J2C9_WOLCO</name>
<dbReference type="InterPro" id="IPR036864">
    <property type="entry name" value="Zn2-C6_fun-type_DNA-bd_sf"/>
</dbReference>
<proteinExistence type="predicted"/>
<organism evidence="3 4">
    <name type="scientific">Wolfiporia cocos (strain MD-104)</name>
    <name type="common">Brown rot fungus</name>
    <dbReference type="NCBI Taxonomy" id="742152"/>
    <lineage>
        <taxon>Eukaryota</taxon>
        <taxon>Fungi</taxon>
        <taxon>Dikarya</taxon>
        <taxon>Basidiomycota</taxon>
        <taxon>Agaricomycotina</taxon>
        <taxon>Agaricomycetes</taxon>
        <taxon>Polyporales</taxon>
        <taxon>Phaeolaceae</taxon>
        <taxon>Wolfiporia</taxon>
    </lineage>
</organism>
<reference evidence="3 4" key="1">
    <citation type="journal article" date="2012" name="Science">
        <title>The Paleozoic origin of enzymatic lignin decomposition reconstructed from 31 fungal genomes.</title>
        <authorList>
            <person name="Floudas D."/>
            <person name="Binder M."/>
            <person name="Riley R."/>
            <person name="Barry K."/>
            <person name="Blanchette R.A."/>
            <person name="Henrissat B."/>
            <person name="Martinez A.T."/>
            <person name="Otillar R."/>
            <person name="Spatafora J.W."/>
            <person name="Yadav J.S."/>
            <person name="Aerts A."/>
            <person name="Benoit I."/>
            <person name="Boyd A."/>
            <person name="Carlson A."/>
            <person name="Copeland A."/>
            <person name="Coutinho P.M."/>
            <person name="de Vries R.P."/>
            <person name="Ferreira P."/>
            <person name="Findley K."/>
            <person name="Foster B."/>
            <person name="Gaskell J."/>
            <person name="Glotzer D."/>
            <person name="Gorecki P."/>
            <person name="Heitman J."/>
            <person name="Hesse C."/>
            <person name="Hori C."/>
            <person name="Igarashi K."/>
            <person name="Jurgens J.A."/>
            <person name="Kallen N."/>
            <person name="Kersten P."/>
            <person name="Kohler A."/>
            <person name="Kuees U."/>
            <person name="Kumar T.K.A."/>
            <person name="Kuo A."/>
            <person name="LaButti K."/>
            <person name="Larrondo L.F."/>
            <person name="Lindquist E."/>
            <person name="Ling A."/>
            <person name="Lombard V."/>
            <person name="Lucas S."/>
            <person name="Lundell T."/>
            <person name="Martin R."/>
            <person name="McLaughlin D.J."/>
            <person name="Morgenstern I."/>
            <person name="Morin E."/>
            <person name="Murat C."/>
            <person name="Nagy L.G."/>
            <person name="Nolan M."/>
            <person name="Ohm R.A."/>
            <person name="Patyshakuliyeva A."/>
            <person name="Rokas A."/>
            <person name="Ruiz-Duenas F.J."/>
            <person name="Sabat G."/>
            <person name="Salamov A."/>
            <person name="Samejima M."/>
            <person name="Schmutz J."/>
            <person name="Slot J.C."/>
            <person name="St John F."/>
            <person name="Stenlid J."/>
            <person name="Sun H."/>
            <person name="Sun S."/>
            <person name="Syed K."/>
            <person name="Tsang A."/>
            <person name="Wiebenga A."/>
            <person name="Young D."/>
            <person name="Pisabarro A."/>
            <person name="Eastwood D.C."/>
            <person name="Martin F."/>
            <person name="Cullen D."/>
            <person name="Grigoriev I.V."/>
            <person name="Hibbett D.S."/>
        </authorList>
    </citation>
    <scope>NUCLEOTIDE SEQUENCE [LARGE SCALE GENOMIC DNA]</scope>
    <source>
        <strain evidence="3 4">MD-104</strain>
    </source>
</reference>
<dbReference type="Gene3D" id="4.10.240.10">
    <property type="entry name" value="Zn(2)-C6 fungal-type DNA-binding domain"/>
    <property type="match status" value="1"/>
</dbReference>
<accession>A0A2H3J2C9</accession>
<keyword evidence="4" id="KW-1185">Reference proteome</keyword>
<dbReference type="PROSITE" id="PS00463">
    <property type="entry name" value="ZN2_CY6_FUNGAL_1"/>
    <property type="match status" value="1"/>
</dbReference>
<dbReference type="PROSITE" id="PS50048">
    <property type="entry name" value="ZN2_CY6_FUNGAL_2"/>
    <property type="match status" value="1"/>
</dbReference>
<dbReference type="Pfam" id="PF00172">
    <property type="entry name" value="Zn_clus"/>
    <property type="match status" value="1"/>
</dbReference>
<sequence length="433" mass="47270">MTGLGSGNSVQNSLSSIYDTGAHFTADSIQGELFVSRSHRYTHTKDNVGFQDTHWTYDRASEASHSHSHSRQCGKQSSPDTACHYSDSCNPNPSHTGGSVTAIGLPSPLSPDELTMSYLSPSSATQFHGGGYDDHRAIEGPAFSDTVSCSASSSTGSPPLSSPMSAFEHDQYDGSNYVYDPYAHHAYGYANHITNDDPNCTIMHDYATNTHGYPVPECAPHGWFKEEHTDELAPHPCQYTAPQTFYDESRTPRQLSKPNPLLVNTSDLYRRPRSYVYPQFNSDPAFHSAPPSPVEPLLPVIHAPQPQLVSATGVHPVVADYAAGSDAALAHAHRVLTIPTAPLPAEQRPPVIVEDSPKRPLTLACFFCRKRKIACGSPPPGRKDRTCNQCARRNLKCVYPEASRRGMRPKLLYDKDALATVPTRALAREPSIS</sequence>
<feature type="region of interest" description="Disordered" evidence="1">
    <location>
        <begin position="61"/>
        <end position="85"/>
    </location>
</feature>
<dbReference type="Proteomes" id="UP000218811">
    <property type="component" value="Unassembled WGS sequence"/>
</dbReference>
<dbReference type="SMART" id="SM00066">
    <property type="entry name" value="GAL4"/>
    <property type="match status" value="1"/>
</dbReference>
<evidence type="ECO:0000313" key="4">
    <source>
        <dbReference type="Proteomes" id="UP000218811"/>
    </source>
</evidence>
<dbReference type="GO" id="GO:0000981">
    <property type="term" value="F:DNA-binding transcription factor activity, RNA polymerase II-specific"/>
    <property type="evidence" value="ECO:0007669"/>
    <property type="project" value="InterPro"/>
</dbReference>
<dbReference type="SUPFAM" id="SSF57701">
    <property type="entry name" value="Zn2/Cys6 DNA-binding domain"/>
    <property type="match status" value="1"/>
</dbReference>
<dbReference type="AlphaFoldDB" id="A0A2H3J2C9"/>
<protein>
    <recommendedName>
        <fullName evidence="2">Zn(2)-C6 fungal-type domain-containing protein</fullName>
    </recommendedName>
</protein>
<evidence type="ECO:0000313" key="3">
    <source>
        <dbReference type="EMBL" id="PCH35855.1"/>
    </source>
</evidence>
<evidence type="ECO:0000259" key="2">
    <source>
        <dbReference type="PROSITE" id="PS50048"/>
    </source>
</evidence>
<dbReference type="CDD" id="cd00067">
    <property type="entry name" value="GAL4"/>
    <property type="match status" value="1"/>
</dbReference>
<dbReference type="OrthoDB" id="39175at2759"/>
<dbReference type="GO" id="GO:0008270">
    <property type="term" value="F:zinc ion binding"/>
    <property type="evidence" value="ECO:0007669"/>
    <property type="project" value="InterPro"/>
</dbReference>